<accession>A0A562NYR6</accession>
<dbReference type="PROSITE" id="PS50883">
    <property type="entry name" value="EAL"/>
    <property type="match status" value="1"/>
</dbReference>
<dbReference type="Pfam" id="PF12860">
    <property type="entry name" value="PAS_7"/>
    <property type="match status" value="2"/>
</dbReference>
<dbReference type="Pfam" id="PF00563">
    <property type="entry name" value="EAL"/>
    <property type="match status" value="1"/>
</dbReference>
<proteinExistence type="predicted"/>
<dbReference type="SUPFAM" id="SSF141868">
    <property type="entry name" value="EAL domain-like"/>
    <property type="match status" value="1"/>
</dbReference>
<dbReference type="InterPro" id="IPR052155">
    <property type="entry name" value="Biofilm_reg_signaling"/>
</dbReference>
<dbReference type="EMBL" id="VLKT01000014">
    <property type="protein sequence ID" value="TWI37344.1"/>
    <property type="molecule type" value="Genomic_DNA"/>
</dbReference>
<dbReference type="InterPro" id="IPR029787">
    <property type="entry name" value="Nucleotide_cyclase"/>
</dbReference>
<dbReference type="InterPro" id="IPR035919">
    <property type="entry name" value="EAL_sf"/>
</dbReference>
<dbReference type="SUPFAM" id="SSF55785">
    <property type="entry name" value="PYP-like sensor domain (PAS domain)"/>
    <property type="match status" value="2"/>
</dbReference>
<dbReference type="AlphaFoldDB" id="A0A562NYR6"/>
<evidence type="ECO:0000259" key="1">
    <source>
        <dbReference type="PROSITE" id="PS50883"/>
    </source>
</evidence>
<reference evidence="3 4" key="1">
    <citation type="journal article" date="2015" name="Stand. Genomic Sci.">
        <title>Genomic Encyclopedia of Bacterial and Archaeal Type Strains, Phase III: the genomes of soil and plant-associated and newly described type strains.</title>
        <authorList>
            <person name="Whitman W.B."/>
            <person name="Woyke T."/>
            <person name="Klenk H.P."/>
            <person name="Zhou Y."/>
            <person name="Lilburn T.G."/>
            <person name="Beck B.J."/>
            <person name="De Vos P."/>
            <person name="Vandamme P."/>
            <person name="Eisen J.A."/>
            <person name="Garrity G."/>
            <person name="Hugenholtz P."/>
            <person name="Kyrpides N.C."/>
        </authorList>
    </citation>
    <scope>NUCLEOTIDE SEQUENCE [LARGE SCALE GENOMIC DNA]</scope>
    <source>
        <strain evidence="3 4">CGMCC 1.2546</strain>
    </source>
</reference>
<dbReference type="InterPro" id="IPR001633">
    <property type="entry name" value="EAL_dom"/>
</dbReference>
<dbReference type="Gene3D" id="3.20.20.450">
    <property type="entry name" value="EAL domain"/>
    <property type="match status" value="1"/>
</dbReference>
<organism evidence="3 4">
    <name type="scientific">Mesorhizobium tianshanense</name>
    <dbReference type="NCBI Taxonomy" id="39844"/>
    <lineage>
        <taxon>Bacteria</taxon>
        <taxon>Pseudomonadati</taxon>
        <taxon>Pseudomonadota</taxon>
        <taxon>Alphaproteobacteria</taxon>
        <taxon>Hyphomicrobiales</taxon>
        <taxon>Phyllobacteriaceae</taxon>
        <taxon>Mesorhizobium</taxon>
    </lineage>
</organism>
<evidence type="ECO:0000313" key="4">
    <source>
        <dbReference type="Proteomes" id="UP000317122"/>
    </source>
</evidence>
<name>A0A562NYR6_9HYPH</name>
<feature type="domain" description="GGDEF" evidence="2">
    <location>
        <begin position="323"/>
        <end position="462"/>
    </location>
</feature>
<dbReference type="InterPro" id="IPR035965">
    <property type="entry name" value="PAS-like_dom_sf"/>
</dbReference>
<dbReference type="SUPFAM" id="SSF55073">
    <property type="entry name" value="Nucleotide cyclase"/>
    <property type="match status" value="1"/>
</dbReference>
<dbReference type="NCBIfam" id="TIGR00254">
    <property type="entry name" value="GGDEF"/>
    <property type="match status" value="1"/>
</dbReference>
<dbReference type="Pfam" id="PF00990">
    <property type="entry name" value="GGDEF"/>
    <property type="match status" value="1"/>
</dbReference>
<comment type="caution">
    <text evidence="3">The sequence shown here is derived from an EMBL/GenBank/DDBJ whole genome shotgun (WGS) entry which is preliminary data.</text>
</comment>
<evidence type="ECO:0000313" key="3">
    <source>
        <dbReference type="EMBL" id="TWI37344.1"/>
    </source>
</evidence>
<dbReference type="PROSITE" id="PS50887">
    <property type="entry name" value="GGDEF"/>
    <property type="match status" value="1"/>
</dbReference>
<dbReference type="Proteomes" id="UP000317122">
    <property type="component" value="Unassembled WGS sequence"/>
</dbReference>
<dbReference type="PANTHER" id="PTHR44757">
    <property type="entry name" value="DIGUANYLATE CYCLASE DGCP"/>
    <property type="match status" value="1"/>
</dbReference>
<protein>
    <submittedName>
        <fullName evidence="3">Diguanylate cyclase (GGDEF)-like protein</fullName>
    </submittedName>
</protein>
<dbReference type="SMART" id="SM00267">
    <property type="entry name" value="GGDEF"/>
    <property type="match status" value="1"/>
</dbReference>
<feature type="domain" description="EAL" evidence="1">
    <location>
        <begin position="471"/>
        <end position="720"/>
    </location>
</feature>
<dbReference type="InterPro" id="IPR043128">
    <property type="entry name" value="Rev_trsase/Diguanyl_cyclase"/>
</dbReference>
<dbReference type="CDD" id="cd01949">
    <property type="entry name" value="GGDEF"/>
    <property type="match status" value="1"/>
</dbReference>
<evidence type="ECO:0000259" key="2">
    <source>
        <dbReference type="PROSITE" id="PS50887"/>
    </source>
</evidence>
<sequence>MFDHGLQARLMSVTHIKADSPVRGRRAKGTGLPRRIEDELRKQDDRFSAAVENMSHGLGMFDADERMIICNGNYISIFCLDPEIVQPGIRFFDILQHSVDIGVASHSAEELYAIRKPYIDQAKPSTYEETLSDGRIINISHRPLASGGWVSIYEDITEQRRAEQELKEQHRRFDAALANMSQGLLMYDADGRLIVRNERFLELYRVTPADFPLGMSHRDALEQLVRLGLYAEIDIDSEISKTAACLQAGEMRSTYRHLADGRTLLVVRRPMSGGGWVVTFDDVTERRRVEERMTHLAHYDTLTNLPNRSMFRERLDQALGEATDLAIFSLDLDRFKAVNDTWGHPAGDWLLKCVAERLQRCLRNETDVVARFGGDEFVIIQFNPKGAGPKGAGDAEKLAKRIVDIIGRPFRDKSRHMHVGISLGIALFPDDGRDADTLLKNADMALYRAKSEGRNVYRFFEPGMDAMVRARRALETDLEAALPRREFELDFQPIMNIASSEIVGAEALMRWRSPIRGLVPPDDFIPVAEEIGLIVPLGEWALRKACTVAAGWPRGLRIAVNVSAVQIKSGTFARSVISALAFSGVPADRLELEITETVLMDESDTVLKTLRQLRNLGIRIALDDFGTGYSSLGYLRRFPVDKIKIDRSFIRDIDNRDTAAIVRTVIGLGAQLGITVTAEGVETEAQLEFLRKESCVEAQGYLIGVPSKATDIQRLLKASVALSQSG</sequence>
<dbReference type="Gene3D" id="3.30.450.20">
    <property type="entry name" value="PAS domain"/>
    <property type="match status" value="2"/>
</dbReference>
<dbReference type="InterPro" id="IPR000160">
    <property type="entry name" value="GGDEF_dom"/>
</dbReference>
<dbReference type="CDD" id="cd01948">
    <property type="entry name" value="EAL"/>
    <property type="match status" value="1"/>
</dbReference>
<dbReference type="Gene3D" id="3.30.70.270">
    <property type="match status" value="1"/>
</dbReference>
<dbReference type="SMART" id="SM00052">
    <property type="entry name" value="EAL"/>
    <property type="match status" value="1"/>
</dbReference>
<gene>
    <name evidence="3" type="ORF">IQ26_02626</name>
</gene>
<dbReference type="PANTHER" id="PTHR44757:SF2">
    <property type="entry name" value="BIOFILM ARCHITECTURE MAINTENANCE PROTEIN MBAA"/>
    <property type="match status" value="1"/>
</dbReference>
<keyword evidence="4" id="KW-1185">Reference proteome</keyword>